<comment type="caution">
    <text evidence="5">The sequence shown here is derived from an EMBL/GenBank/DDBJ whole genome shotgun (WGS) entry which is preliminary data.</text>
</comment>
<dbReference type="InterPro" id="IPR036388">
    <property type="entry name" value="WH-like_DNA-bd_sf"/>
</dbReference>
<dbReference type="CDD" id="cd00090">
    <property type="entry name" value="HTH_ARSR"/>
    <property type="match status" value="1"/>
</dbReference>
<gene>
    <name evidence="5" type="ORF">F1609_03425</name>
</gene>
<evidence type="ECO:0000313" key="5">
    <source>
        <dbReference type="EMBL" id="NHZ39221.1"/>
    </source>
</evidence>
<dbReference type="PROSITE" id="PS51118">
    <property type="entry name" value="HTH_HXLR"/>
    <property type="match status" value="1"/>
</dbReference>
<keyword evidence="1" id="KW-0805">Transcription regulation</keyword>
<evidence type="ECO:0000256" key="1">
    <source>
        <dbReference type="ARBA" id="ARBA00023015"/>
    </source>
</evidence>
<sequence length="120" mass="13182">MKNTLAKRTINFPIDATVMLIGGKWKCAILCHLMEGTTRSGELRRMMFGITQKVLTEQLRDLEADGLIAKRSTPGKVPMVEYAVTPLGATLAPIIDAMCNWGQDYLATRGVNPPMPPPQP</sequence>
<dbReference type="Pfam" id="PF01638">
    <property type="entry name" value="HxlR"/>
    <property type="match status" value="1"/>
</dbReference>
<dbReference type="InterPro" id="IPR011991">
    <property type="entry name" value="ArsR-like_HTH"/>
</dbReference>
<evidence type="ECO:0000256" key="3">
    <source>
        <dbReference type="ARBA" id="ARBA00023163"/>
    </source>
</evidence>
<dbReference type="InterPro" id="IPR036390">
    <property type="entry name" value="WH_DNA-bd_sf"/>
</dbReference>
<keyword evidence="3" id="KW-0804">Transcription</keyword>
<dbReference type="InterPro" id="IPR002577">
    <property type="entry name" value="HTH_HxlR"/>
</dbReference>
<reference evidence="5 6" key="1">
    <citation type="submission" date="2019-09" db="EMBL/GenBank/DDBJ databases">
        <title>Taxonomy of Antarctic Massilia spp.: description of Massilia rubra sp. nov., Massilia aquatica sp. nov., Massilia mucilaginosa sp. nov., Massilia frigida sp. nov. isolated from streams, lakes and regoliths.</title>
        <authorList>
            <person name="Holochova P."/>
            <person name="Sedlacek I."/>
            <person name="Kralova S."/>
            <person name="Maslanova I."/>
            <person name="Busse H.-J."/>
            <person name="Stankova E."/>
            <person name="Vrbovska V."/>
            <person name="Kovarovic V."/>
            <person name="Bartak M."/>
            <person name="Svec P."/>
            <person name="Pantucek R."/>
        </authorList>
    </citation>
    <scope>NUCLEOTIDE SEQUENCE [LARGE SCALE GENOMIC DNA]</scope>
    <source>
        <strain evidence="5 6">CCM 8693</strain>
    </source>
</reference>
<evidence type="ECO:0000259" key="4">
    <source>
        <dbReference type="PROSITE" id="PS51118"/>
    </source>
</evidence>
<evidence type="ECO:0000256" key="2">
    <source>
        <dbReference type="ARBA" id="ARBA00023125"/>
    </source>
</evidence>
<dbReference type="RefSeq" id="WP_167074743.1">
    <property type="nucleotide sequence ID" value="NZ_VVIW01000002.1"/>
</dbReference>
<keyword evidence="2" id="KW-0238">DNA-binding</keyword>
<dbReference type="SUPFAM" id="SSF46785">
    <property type="entry name" value="Winged helix' DNA-binding domain"/>
    <property type="match status" value="1"/>
</dbReference>
<dbReference type="PANTHER" id="PTHR33204:SF29">
    <property type="entry name" value="TRANSCRIPTIONAL REGULATOR"/>
    <property type="match status" value="1"/>
</dbReference>
<dbReference type="Proteomes" id="UP000819052">
    <property type="component" value="Unassembled WGS sequence"/>
</dbReference>
<accession>A0ABX0LWN0</accession>
<dbReference type="EMBL" id="VVIW01000002">
    <property type="protein sequence ID" value="NHZ39221.1"/>
    <property type="molecule type" value="Genomic_DNA"/>
</dbReference>
<keyword evidence="6" id="KW-1185">Reference proteome</keyword>
<evidence type="ECO:0000313" key="6">
    <source>
        <dbReference type="Proteomes" id="UP000819052"/>
    </source>
</evidence>
<feature type="domain" description="HTH hxlR-type" evidence="4">
    <location>
        <begin position="12"/>
        <end position="110"/>
    </location>
</feature>
<organism evidence="5 6">
    <name type="scientific">Massilia aquatica</name>
    <dbReference type="NCBI Taxonomy" id="2609000"/>
    <lineage>
        <taxon>Bacteria</taxon>
        <taxon>Pseudomonadati</taxon>
        <taxon>Pseudomonadota</taxon>
        <taxon>Betaproteobacteria</taxon>
        <taxon>Burkholderiales</taxon>
        <taxon>Oxalobacteraceae</taxon>
        <taxon>Telluria group</taxon>
        <taxon>Massilia</taxon>
    </lineage>
</organism>
<dbReference type="Gene3D" id="1.10.10.10">
    <property type="entry name" value="Winged helix-like DNA-binding domain superfamily/Winged helix DNA-binding domain"/>
    <property type="match status" value="1"/>
</dbReference>
<dbReference type="PANTHER" id="PTHR33204">
    <property type="entry name" value="TRANSCRIPTIONAL REGULATOR, MARR FAMILY"/>
    <property type="match status" value="1"/>
</dbReference>
<protein>
    <submittedName>
        <fullName evidence="5">Winged helix-turn-helix transcriptional regulator</fullName>
    </submittedName>
</protein>
<name>A0ABX0LWN0_9BURK</name>
<proteinExistence type="predicted"/>